<dbReference type="Proteomes" id="UP000070427">
    <property type="component" value="Unassembled WGS sequence"/>
</dbReference>
<evidence type="ECO:0000313" key="2">
    <source>
        <dbReference type="Proteomes" id="UP000070427"/>
    </source>
</evidence>
<proteinExistence type="predicted"/>
<dbReference type="EMBL" id="LOED01000037">
    <property type="protein sequence ID" value="KXG74916.1"/>
    <property type="molecule type" value="Genomic_DNA"/>
</dbReference>
<dbReference type="InParanoid" id="A0A140L2Z1"/>
<keyword evidence="2" id="KW-1185">Reference proteome</keyword>
<organism evidence="1 2">
    <name type="scientific">Fervidicola ferrireducens</name>
    <dbReference type="NCBI Taxonomy" id="520764"/>
    <lineage>
        <taxon>Bacteria</taxon>
        <taxon>Bacillati</taxon>
        <taxon>Bacillota</taxon>
        <taxon>Clostridia</taxon>
        <taxon>Thermosediminibacterales</taxon>
        <taxon>Thermosediminibacteraceae</taxon>
        <taxon>Fervidicola</taxon>
    </lineage>
</organism>
<name>A0A140L2Z1_9FIRM</name>
<accession>A0A140L2Z1</accession>
<dbReference type="AlphaFoldDB" id="A0A140L2Z1"/>
<dbReference type="OrthoDB" id="2111862at2"/>
<evidence type="ECO:0000313" key="1">
    <source>
        <dbReference type="EMBL" id="KXG74916.1"/>
    </source>
</evidence>
<protein>
    <submittedName>
        <fullName evidence="1">Uncharacterized protein</fullName>
    </submittedName>
</protein>
<comment type="caution">
    <text evidence="1">The sequence shown here is derived from an EMBL/GenBank/DDBJ whole genome shotgun (WGS) entry which is preliminary data.</text>
</comment>
<dbReference type="RefSeq" id="WP_066354842.1">
    <property type="nucleotide sequence ID" value="NZ_LOED01000037.1"/>
</dbReference>
<reference evidence="1 2" key="1">
    <citation type="submission" date="2015-12" db="EMBL/GenBank/DDBJ databases">
        <title>Draft genome sequnece of Fervidicola ferrireducens strain Y170.</title>
        <authorList>
            <person name="Patel B.K."/>
        </authorList>
    </citation>
    <scope>NUCLEOTIDE SEQUENCE [LARGE SCALE GENOMIC DNA]</scope>
    <source>
        <strain evidence="1 2">Y170</strain>
    </source>
</reference>
<sequence length="278" mass="31525">MKKFLNTERNVARDIKLAQIPTSGIEKTARVKTGETKKVVEWRWEGETRVFLLPREFTDTLMELPFTRDVILAVGHIYLQQGCPPDGKIKTTAREIAATLGLQWKGDLAGKIEDALTLARLLTIRNTRRKIQKGKIWYERTEIYGFLDSWTRIQVRDGRAIPANSQPILIQLSPEFASALRNGFVIHIPLAAIQAARRAPARCRVAAKNIVFYLASLQPLEYVTISASKLRGIAGITTRRDKASKTIQKCLTALQGVFVKKWEKQGDKYHIWLYPQGV</sequence>
<gene>
    <name evidence="1" type="ORF">AN618_21410</name>
</gene>